<dbReference type="AlphaFoldDB" id="A0AAN9MXD8"/>
<keyword evidence="3" id="KW-1185">Reference proteome</keyword>
<sequence>MRDGGRGGGSKEILALSKKEDRRKREGRPDHGDPHEAIIEERFTSRKEEESRFSHLQVRFLPHLIMYAKGWREGSGCGSKGRGQVPGIALGAFFVGRLSPKAKGDKLLKEVSSREGAYSGVPQRFLGKRGISREEGGSS</sequence>
<comment type="caution">
    <text evidence="2">The sequence shown here is derived from an EMBL/GenBank/DDBJ whole genome shotgun (WGS) entry which is preliminary data.</text>
</comment>
<evidence type="ECO:0000256" key="1">
    <source>
        <dbReference type="SAM" id="MobiDB-lite"/>
    </source>
</evidence>
<reference evidence="2 3" key="1">
    <citation type="submission" date="2024-01" db="EMBL/GenBank/DDBJ databases">
        <title>The genomes of 5 underutilized Papilionoideae crops provide insights into root nodulation and disease resistanc.</title>
        <authorList>
            <person name="Jiang F."/>
        </authorList>
    </citation>
    <scope>NUCLEOTIDE SEQUENCE [LARGE SCALE GENOMIC DNA]</scope>
    <source>
        <strain evidence="2">LVBAO_FW01</strain>
        <tissue evidence="2">Leaves</tissue>
    </source>
</reference>
<name>A0AAN9MXD8_CANGL</name>
<feature type="region of interest" description="Disordered" evidence="1">
    <location>
        <begin position="1"/>
        <end position="38"/>
    </location>
</feature>
<gene>
    <name evidence="2" type="ORF">VNO77_04467</name>
</gene>
<organism evidence="2 3">
    <name type="scientific">Canavalia gladiata</name>
    <name type="common">Sword bean</name>
    <name type="synonym">Dolichos gladiatus</name>
    <dbReference type="NCBI Taxonomy" id="3824"/>
    <lineage>
        <taxon>Eukaryota</taxon>
        <taxon>Viridiplantae</taxon>
        <taxon>Streptophyta</taxon>
        <taxon>Embryophyta</taxon>
        <taxon>Tracheophyta</taxon>
        <taxon>Spermatophyta</taxon>
        <taxon>Magnoliopsida</taxon>
        <taxon>eudicotyledons</taxon>
        <taxon>Gunneridae</taxon>
        <taxon>Pentapetalae</taxon>
        <taxon>rosids</taxon>
        <taxon>fabids</taxon>
        <taxon>Fabales</taxon>
        <taxon>Fabaceae</taxon>
        <taxon>Papilionoideae</taxon>
        <taxon>50 kb inversion clade</taxon>
        <taxon>NPAAA clade</taxon>
        <taxon>indigoferoid/millettioid clade</taxon>
        <taxon>Phaseoleae</taxon>
        <taxon>Canavalia</taxon>
    </lineage>
</organism>
<dbReference type="EMBL" id="JAYMYQ010000001">
    <property type="protein sequence ID" value="KAK7362356.1"/>
    <property type="molecule type" value="Genomic_DNA"/>
</dbReference>
<evidence type="ECO:0008006" key="4">
    <source>
        <dbReference type="Google" id="ProtNLM"/>
    </source>
</evidence>
<evidence type="ECO:0000313" key="3">
    <source>
        <dbReference type="Proteomes" id="UP001367508"/>
    </source>
</evidence>
<feature type="compositionally biased region" description="Basic and acidic residues" evidence="1">
    <location>
        <begin position="17"/>
        <end position="38"/>
    </location>
</feature>
<protein>
    <recommendedName>
        <fullName evidence="4">G-patch domain-containing protein</fullName>
    </recommendedName>
</protein>
<proteinExistence type="predicted"/>
<dbReference type="Proteomes" id="UP001367508">
    <property type="component" value="Unassembled WGS sequence"/>
</dbReference>
<evidence type="ECO:0000313" key="2">
    <source>
        <dbReference type="EMBL" id="KAK7362356.1"/>
    </source>
</evidence>
<feature type="compositionally biased region" description="Gly residues" evidence="1">
    <location>
        <begin position="1"/>
        <end position="10"/>
    </location>
</feature>
<accession>A0AAN9MXD8</accession>